<feature type="transmembrane region" description="Helical" evidence="10">
    <location>
        <begin position="112"/>
        <end position="132"/>
    </location>
</feature>
<evidence type="ECO:0000256" key="8">
    <source>
        <dbReference type="ARBA" id="ARBA00023170"/>
    </source>
</evidence>
<evidence type="ECO:0000256" key="7">
    <source>
        <dbReference type="ARBA" id="ARBA00023136"/>
    </source>
</evidence>
<dbReference type="GO" id="GO:0004984">
    <property type="term" value="F:olfactory receptor activity"/>
    <property type="evidence" value="ECO:0007669"/>
    <property type="project" value="InterPro"/>
</dbReference>
<organism evidence="11 12">
    <name type="scientific">Zophobas morio</name>
    <dbReference type="NCBI Taxonomy" id="2755281"/>
    <lineage>
        <taxon>Eukaryota</taxon>
        <taxon>Metazoa</taxon>
        <taxon>Ecdysozoa</taxon>
        <taxon>Arthropoda</taxon>
        <taxon>Hexapoda</taxon>
        <taxon>Insecta</taxon>
        <taxon>Pterygota</taxon>
        <taxon>Neoptera</taxon>
        <taxon>Endopterygota</taxon>
        <taxon>Coleoptera</taxon>
        <taxon>Polyphaga</taxon>
        <taxon>Cucujiformia</taxon>
        <taxon>Tenebrionidae</taxon>
        <taxon>Zophobas</taxon>
    </lineage>
</organism>
<keyword evidence="8 10" id="KW-0675">Receptor</keyword>
<feature type="transmembrane region" description="Helical" evidence="10">
    <location>
        <begin position="59"/>
        <end position="82"/>
    </location>
</feature>
<dbReference type="EMBL" id="JALNTZ010000002">
    <property type="protein sequence ID" value="KAJ3664095.1"/>
    <property type="molecule type" value="Genomic_DNA"/>
</dbReference>
<accession>A0AA38IW73</accession>
<evidence type="ECO:0000313" key="11">
    <source>
        <dbReference type="EMBL" id="KAJ3664095.1"/>
    </source>
</evidence>
<comment type="caution">
    <text evidence="11">The sequence shown here is derived from an EMBL/GenBank/DDBJ whole genome shotgun (WGS) entry which is preliminary data.</text>
</comment>
<dbReference type="GO" id="GO:0007165">
    <property type="term" value="P:signal transduction"/>
    <property type="evidence" value="ECO:0007669"/>
    <property type="project" value="UniProtKB-KW"/>
</dbReference>
<sequence length="377" mass="44413">MNAEQLLKIYRFECIDFFEFRVVKFLVYNFIVIFSISTLFQTALFIYKFELNYLIRFGPSYVIIIYLLTILIYIPILVEILNEVTTDLGSRRLECDNDIVNTQIEKELTQGIVYMVISLICGIVTGSTYAIASDEENQLVYIFPLCEEYFPTWTFIVEWGFRCSIIFIYCLAITSPSHYIIYGLLLIRLEEHRLLHSLRNVNQNYEKQEQLDLASQNIIKERLISCLKRHIHFSRSIRKILKKSENLVLPLQIESVLYFMSIVVNSLMVDGTLSKLSYWRLISLTVTAVVALSGLSFYGQKIEDLSENIFNCLINIKWYHWNDTNKKLYLMFLQNSLKPFKIKFTENISVNYKMGIEIIKSFFSFISVVRQLQKKRD</sequence>
<keyword evidence="3 10" id="KW-0716">Sensory transduction</keyword>
<dbReference type="GO" id="GO:0005886">
    <property type="term" value="C:plasma membrane"/>
    <property type="evidence" value="ECO:0007669"/>
    <property type="project" value="UniProtKB-SubCell"/>
</dbReference>
<evidence type="ECO:0000256" key="5">
    <source>
        <dbReference type="ARBA" id="ARBA00022725"/>
    </source>
</evidence>
<keyword evidence="6 10" id="KW-1133">Transmembrane helix</keyword>
<evidence type="ECO:0000256" key="10">
    <source>
        <dbReference type="RuleBase" id="RU351113"/>
    </source>
</evidence>
<feature type="transmembrane region" description="Helical" evidence="10">
    <location>
        <begin position="278"/>
        <end position="298"/>
    </location>
</feature>
<evidence type="ECO:0000256" key="4">
    <source>
        <dbReference type="ARBA" id="ARBA00022692"/>
    </source>
</evidence>
<dbReference type="PANTHER" id="PTHR21137">
    <property type="entry name" value="ODORANT RECEPTOR"/>
    <property type="match status" value="1"/>
</dbReference>
<dbReference type="Pfam" id="PF02949">
    <property type="entry name" value="7tm_6"/>
    <property type="match status" value="1"/>
</dbReference>
<evidence type="ECO:0000313" key="12">
    <source>
        <dbReference type="Proteomes" id="UP001168821"/>
    </source>
</evidence>
<feature type="transmembrane region" description="Helical" evidence="10">
    <location>
        <begin position="247"/>
        <end position="266"/>
    </location>
</feature>
<proteinExistence type="inferred from homology"/>
<comment type="subcellular location">
    <subcellularLocation>
        <location evidence="1 10">Cell membrane</location>
        <topology evidence="1 10">Multi-pass membrane protein</topology>
    </subcellularLocation>
</comment>
<feature type="transmembrane region" description="Helical" evidence="10">
    <location>
        <begin position="159"/>
        <end position="187"/>
    </location>
</feature>
<dbReference type="PANTHER" id="PTHR21137:SF35">
    <property type="entry name" value="ODORANT RECEPTOR 19A-RELATED"/>
    <property type="match status" value="1"/>
</dbReference>
<protein>
    <recommendedName>
        <fullName evidence="10">Odorant receptor</fullName>
    </recommendedName>
</protein>
<evidence type="ECO:0000256" key="3">
    <source>
        <dbReference type="ARBA" id="ARBA00022606"/>
    </source>
</evidence>
<dbReference type="GO" id="GO:0005549">
    <property type="term" value="F:odorant binding"/>
    <property type="evidence" value="ECO:0007669"/>
    <property type="project" value="InterPro"/>
</dbReference>
<keyword evidence="7 10" id="KW-0472">Membrane</keyword>
<evidence type="ECO:0000256" key="9">
    <source>
        <dbReference type="ARBA" id="ARBA00023224"/>
    </source>
</evidence>
<feature type="transmembrane region" description="Helical" evidence="10">
    <location>
        <begin position="25"/>
        <end position="47"/>
    </location>
</feature>
<keyword evidence="12" id="KW-1185">Reference proteome</keyword>
<keyword evidence="4 10" id="KW-0812">Transmembrane</keyword>
<keyword evidence="5 10" id="KW-0552">Olfaction</keyword>
<reference evidence="11" key="1">
    <citation type="journal article" date="2023" name="G3 (Bethesda)">
        <title>Whole genome assemblies of Zophobas morio and Tenebrio molitor.</title>
        <authorList>
            <person name="Kaur S."/>
            <person name="Stinson S.A."/>
            <person name="diCenzo G.C."/>
        </authorList>
    </citation>
    <scope>NUCLEOTIDE SEQUENCE</scope>
    <source>
        <strain evidence="11">QUZm001</strain>
    </source>
</reference>
<keyword evidence="9 10" id="KW-0807">Transducer</keyword>
<keyword evidence="2" id="KW-1003">Cell membrane</keyword>
<comment type="similarity">
    <text evidence="10">Belongs to the insect chemoreceptor superfamily. Heteromeric odorant receptor channel (TC 1.A.69) family.</text>
</comment>
<gene>
    <name evidence="11" type="ORF">Zmor_008291</name>
</gene>
<name>A0AA38IW73_9CUCU</name>
<dbReference type="InterPro" id="IPR004117">
    <property type="entry name" value="7tm6_olfct_rcpt"/>
</dbReference>
<dbReference type="AlphaFoldDB" id="A0AA38IW73"/>
<dbReference type="Proteomes" id="UP001168821">
    <property type="component" value="Unassembled WGS sequence"/>
</dbReference>
<evidence type="ECO:0000256" key="1">
    <source>
        <dbReference type="ARBA" id="ARBA00004651"/>
    </source>
</evidence>
<evidence type="ECO:0000256" key="2">
    <source>
        <dbReference type="ARBA" id="ARBA00022475"/>
    </source>
</evidence>
<comment type="caution">
    <text evidence="10">Lacks conserved residue(s) required for the propagation of feature annotation.</text>
</comment>
<evidence type="ECO:0000256" key="6">
    <source>
        <dbReference type="ARBA" id="ARBA00022989"/>
    </source>
</evidence>